<dbReference type="Proteomes" id="UP001447188">
    <property type="component" value="Unassembled WGS sequence"/>
</dbReference>
<proteinExistence type="predicted"/>
<organism evidence="1 2">
    <name type="scientific">Discina gigas</name>
    <dbReference type="NCBI Taxonomy" id="1032678"/>
    <lineage>
        <taxon>Eukaryota</taxon>
        <taxon>Fungi</taxon>
        <taxon>Dikarya</taxon>
        <taxon>Ascomycota</taxon>
        <taxon>Pezizomycotina</taxon>
        <taxon>Pezizomycetes</taxon>
        <taxon>Pezizales</taxon>
        <taxon>Discinaceae</taxon>
        <taxon>Discina</taxon>
    </lineage>
</organism>
<reference evidence="1 2" key="1">
    <citation type="submission" date="2024-02" db="EMBL/GenBank/DDBJ databases">
        <title>Discinaceae phylogenomics.</title>
        <authorList>
            <person name="Dirks A.C."/>
            <person name="James T.Y."/>
        </authorList>
    </citation>
    <scope>NUCLEOTIDE SEQUENCE [LARGE SCALE GENOMIC DNA]</scope>
    <source>
        <strain evidence="1 2">ACD0624</strain>
    </source>
</reference>
<comment type="caution">
    <text evidence="1">The sequence shown here is derived from an EMBL/GenBank/DDBJ whole genome shotgun (WGS) entry which is preliminary data.</text>
</comment>
<sequence>MGPGTITVNVTNDSGYRATLFTKILANATWVRSPTDIPNDVSNVFQAKSIIDNIGCTGTVEYIVQNPNKDKFTVNFVWNVPGNNSVAFDAPEGLTITYFPSSDITMEMNSVDGR</sequence>
<evidence type="ECO:0000313" key="2">
    <source>
        <dbReference type="Proteomes" id="UP001447188"/>
    </source>
</evidence>
<gene>
    <name evidence="1" type="ORF">Q9L58_001950</name>
</gene>
<accession>A0ABR3GTB9</accession>
<dbReference type="EMBL" id="JBBBZM010000015">
    <property type="protein sequence ID" value="KAL0639068.1"/>
    <property type="molecule type" value="Genomic_DNA"/>
</dbReference>
<evidence type="ECO:0000313" key="1">
    <source>
        <dbReference type="EMBL" id="KAL0639068.1"/>
    </source>
</evidence>
<dbReference type="Gene3D" id="2.60.270.50">
    <property type="match status" value="1"/>
</dbReference>
<keyword evidence="2" id="KW-1185">Reference proteome</keyword>
<name>A0ABR3GTB9_9PEZI</name>
<protein>
    <submittedName>
        <fullName evidence="1">Uncharacterized protein</fullName>
    </submittedName>
</protein>